<sequence length="61" mass="7150">MDCVETKQEVKDCTGRLLHETRLYYLHPYRFGTNPKRKGIGNKNPCLDGLRAFQKHELTKT</sequence>
<comment type="caution">
    <text evidence="1">The sequence shown here is derived from an EMBL/GenBank/DDBJ whole genome shotgun (WGS) entry which is preliminary data.</text>
</comment>
<dbReference type="Proteomes" id="UP000242219">
    <property type="component" value="Unassembled WGS sequence"/>
</dbReference>
<evidence type="ECO:0000313" key="1">
    <source>
        <dbReference type="EMBL" id="OQD46133.1"/>
    </source>
</evidence>
<organism evidence="1 2">
    <name type="scientific">Candidatus Brocadia sapporoensis</name>
    <dbReference type="NCBI Taxonomy" id="392547"/>
    <lineage>
        <taxon>Bacteria</taxon>
        <taxon>Pseudomonadati</taxon>
        <taxon>Planctomycetota</taxon>
        <taxon>Candidatus Brocadiia</taxon>
        <taxon>Candidatus Brocadiales</taxon>
        <taxon>Candidatus Brocadiaceae</taxon>
        <taxon>Candidatus Brocadia</taxon>
    </lineage>
</organism>
<evidence type="ECO:0000313" key="2">
    <source>
        <dbReference type="Proteomes" id="UP000242219"/>
    </source>
</evidence>
<gene>
    <name evidence="1" type="ORF">BIY37_04750</name>
</gene>
<protein>
    <submittedName>
        <fullName evidence="1">Uncharacterized protein</fullName>
    </submittedName>
</protein>
<dbReference type="EMBL" id="MJUW02000056">
    <property type="protein sequence ID" value="OQD46133.1"/>
    <property type="molecule type" value="Genomic_DNA"/>
</dbReference>
<proteinExistence type="predicted"/>
<name>A0A1V6M159_9BACT</name>
<keyword evidence="2" id="KW-1185">Reference proteome</keyword>
<accession>A0A1V6M159</accession>
<dbReference type="AlphaFoldDB" id="A0A1V6M159"/>
<reference evidence="1 2" key="1">
    <citation type="journal article" date="2016" name="Genome Announc.">
        <title>Draft Genome Sequence of the Anaerobic Ammonium-Oxidizing Bacterium 'Candidatus Brocadia sp. 40'.</title>
        <authorList>
            <person name="Ali M."/>
            <person name="Haroon M.F."/>
            <person name="Narita Y."/>
            <person name="Zhang L."/>
            <person name="Rangel Shaw D."/>
            <person name="Okabe S."/>
            <person name="Saikaly P.E."/>
        </authorList>
    </citation>
    <scope>NUCLEOTIDE SEQUENCE [LARGE SCALE GENOMIC DNA]</scope>
    <source>
        <strain evidence="1 2">40</strain>
    </source>
</reference>